<evidence type="ECO:0000256" key="7">
    <source>
        <dbReference type="RuleBase" id="RU004273"/>
    </source>
</evidence>
<dbReference type="Pfam" id="PF08321">
    <property type="entry name" value="PPP5"/>
    <property type="match status" value="1"/>
</dbReference>
<comment type="catalytic activity">
    <reaction evidence="7">
        <text>O-phospho-L-threonyl-[protein] + H2O = L-threonyl-[protein] + phosphate</text>
        <dbReference type="Rhea" id="RHEA:47004"/>
        <dbReference type="Rhea" id="RHEA-COMP:11060"/>
        <dbReference type="Rhea" id="RHEA-COMP:11605"/>
        <dbReference type="ChEBI" id="CHEBI:15377"/>
        <dbReference type="ChEBI" id="CHEBI:30013"/>
        <dbReference type="ChEBI" id="CHEBI:43474"/>
        <dbReference type="ChEBI" id="CHEBI:61977"/>
        <dbReference type="EC" id="3.1.3.16"/>
    </reaction>
</comment>
<feature type="active site" description="Proton donor/acceptor" evidence="6">
    <location>
        <position position="177"/>
    </location>
</feature>
<feature type="domain" description="Serine/threonine specific protein phosphatases" evidence="8">
    <location>
        <begin position="173"/>
        <end position="178"/>
    </location>
</feature>
<organism evidence="9 10">
    <name type="scientific">Tigriopus californicus</name>
    <name type="common">Marine copepod</name>
    <dbReference type="NCBI Taxonomy" id="6832"/>
    <lineage>
        <taxon>Eukaryota</taxon>
        <taxon>Metazoa</taxon>
        <taxon>Ecdysozoa</taxon>
        <taxon>Arthropoda</taxon>
        <taxon>Crustacea</taxon>
        <taxon>Multicrustacea</taxon>
        <taxon>Hexanauplia</taxon>
        <taxon>Copepoda</taxon>
        <taxon>Harpacticoida</taxon>
        <taxon>Harpacticidae</taxon>
        <taxon>Tigriopus</taxon>
    </lineage>
</organism>
<sequence>MCLLQSLGIGGKMPPVLIVGNEIHRGLSHPGLTTLPMIPQESPKENLRIPTPRLENGRVTQRFVDDLIDFFKQEQRLPSPTAFKILSDVTSLLREEPSLVEVQLGRDDLINICGDIHGQFFDLARIFDLRGTPSVQNQYLFNGDFVDRGPWGVEVTLVLLSYKLLYPNAFYVNRGNHECEEVNRAYGFQNEVLDKYEPKMFRAFQDAFSWLPVAHCINTAVLVMHGGLFSNDDVTLDDIRAIERGCQPERDSLMCDLLWSDPQRENGREPNSRGFSCVFGPDITQRFLTKNNLLYIVRSHECVQYGYDLCHDDTVVTVFSAPNYCDRHGNKGAICILHGDDVSMPEFKKFTAAPHPKITNLYYSNFLVRMGLL</sequence>
<keyword evidence="5" id="KW-0464">Manganese</keyword>
<evidence type="ECO:0000256" key="3">
    <source>
        <dbReference type="ARBA" id="ARBA00022737"/>
    </source>
</evidence>
<accession>A0A553PCR0</accession>
<comment type="cofactor">
    <cofactor evidence="1">
        <name>Mn(2+)</name>
        <dbReference type="ChEBI" id="CHEBI:29035"/>
    </cofactor>
</comment>
<evidence type="ECO:0000256" key="6">
    <source>
        <dbReference type="PIRSR" id="PIRSR033096-1"/>
    </source>
</evidence>
<gene>
    <name evidence="9" type="ORF">TCAL_10497</name>
</gene>
<keyword evidence="3" id="KW-0677">Repeat</keyword>
<dbReference type="InterPro" id="IPR029052">
    <property type="entry name" value="Metallo-depent_PP-like"/>
</dbReference>
<dbReference type="SMART" id="SM00156">
    <property type="entry name" value="PP2Ac"/>
    <property type="match status" value="1"/>
</dbReference>
<name>A0A553PCR0_TIGCA</name>
<evidence type="ECO:0000256" key="2">
    <source>
        <dbReference type="ARBA" id="ARBA00022723"/>
    </source>
</evidence>
<dbReference type="AlphaFoldDB" id="A0A553PCR0"/>
<dbReference type="PANTHER" id="PTHR45668:SF5">
    <property type="entry name" value="SERINE_THREONINE-PROTEIN PHOSPHATASE 5"/>
    <property type="match status" value="1"/>
</dbReference>
<dbReference type="GO" id="GO:0004722">
    <property type="term" value="F:protein serine/threonine phosphatase activity"/>
    <property type="evidence" value="ECO:0007669"/>
    <property type="project" value="UniProtKB-EC"/>
</dbReference>
<dbReference type="EMBL" id="VCGU01000005">
    <property type="protein sequence ID" value="TRY75471.1"/>
    <property type="molecule type" value="Genomic_DNA"/>
</dbReference>
<evidence type="ECO:0000256" key="5">
    <source>
        <dbReference type="ARBA" id="ARBA00023211"/>
    </source>
</evidence>
<dbReference type="Gene3D" id="3.60.21.10">
    <property type="match status" value="1"/>
</dbReference>
<protein>
    <recommendedName>
        <fullName evidence="7">Serine/threonine-protein phosphatase</fullName>
        <ecNumber evidence="7">3.1.3.16</ecNumber>
    </recommendedName>
</protein>
<evidence type="ECO:0000259" key="8">
    <source>
        <dbReference type="PROSITE" id="PS00125"/>
    </source>
</evidence>
<dbReference type="PRINTS" id="PR00114">
    <property type="entry name" value="STPHPHTASE"/>
</dbReference>
<dbReference type="PANTHER" id="PTHR45668">
    <property type="entry name" value="SERINE/THREONINE-PROTEIN PHOSPHATASE 5-RELATED"/>
    <property type="match status" value="1"/>
</dbReference>
<dbReference type="OMA" id="SHECMEY"/>
<dbReference type="InterPro" id="IPR013235">
    <property type="entry name" value="PPP_dom"/>
</dbReference>
<dbReference type="PROSITE" id="PS00125">
    <property type="entry name" value="SER_THR_PHOSPHATASE"/>
    <property type="match status" value="1"/>
</dbReference>
<evidence type="ECO:0000313" key="9">
    <source>
        <dbReference type="EMBL" id="TRY75471.1"/>
    </source>
</evidence>
<proteinExistence type="inferred from homology"/>
<evidence type="ECO:0000313" key="10">
    <source>
        <dbReference type="Proteomes" id="UP000318571"/>
    </source>
</evidence>
<dbReference type="InterPro" id="IPR006186">
    <property type="entry name" value="Ser/Thr-sp_prot-phosphatase"/>
</dbReference>
<dbReference type="Pfam" id="PF00149">
    <property type="entry name" value="Metallophos"/>
    <property type="match status" value="1"/>
</dbReference>
<dbReference type="EC" id="3.1.3.16" evidence="7"/>
<dbReference type="InterPro" id="IPR004843">
    <property type="entry name" value="Calcineurin-like_PHP"/>
</dbReference>
<comment type="caution">
    <text evidence="9">The sequence shown here is derived from an EMBL/GenBank/DDBJ whole genome shotgun (WGS) entry which is preliminary data.</text>
</comment>
<evidence type="ECO:0000256" key="4">
    <source>
        <dbReference type="ARBA" id="ARBA00022801"/>
    </source>
</evidence>
<evidence type="ECO:0000256" key="1">
    <source>
        <dbReference type="ARBA" id="ARBA00001936"/>
    </source>
</evidence>
<dbReference type="Proteomes" id="UP000318571">
    <property type="component" value="Chromosome 2"/>
</dbReference>
<keyword evidence="4 7" id="KW-0378">Hydrolase</keyword>
<dbReference type="STRING" id="6832.A0A553PCR0"/>
<dbReference type="GO" id="GO:0046872">
    <property type="term" value="F:metal ion binding"/>
    <property type="evidence" value="ECO:0007669"/>
    <property type="project" value="UniProtKB-KW"/>
</dbReference>
<dbReference type="InterPro" id="IPR051134">
    <property type="entry name" value="PPP_phosphatase"/>
</dbReference>
<keyword evidence="2" id="KW-0479">Metal-binding</keyword>
<keyword evidence="10" id="KW-1185">Reference proteome</keyword>
<dbReference type="SUPFAM" id="SSF56300">
    <property type="entry name" value="Metallo-dependent phosphatases"/>
    <property type="match status" value="1"/>
</dbReference>
<reference evidence="9 10" key="1">
    <citation type="journal article" date="2018" name="Nat. Ecol. Evol.">
        <title>Genomic signatures of mitonuclear coevolution across populations of Tigriopus californicus.</title>
        <authorList>
            <person name="Barreto F.S."/>
            <person name="Watson E.T."/>
            <person name="Lima T.G."/>
            <person name="Willett C.S."/>
            <person name="Edmands S."/>
            <person name="Li W."/>
            <person name="Burton R.S."/>
        </authorList>
    </citation>
    <scope>NUCLEOTIDE SEQUENCE [LARGE SCALE GENOMIC DNA]</scope>
    <source>
        <strain evidence="9 10">San Diego</strain>
    </source>
</reference>
<comment type="similarity">
    <text evidence="7">Belongs to the PPP phosphatase family.</text>
</comment>
<dbReference type="PIRSF" id="PIRSF033096">
    <property type="entry name" value="PPPtase_5"/>
    <property type="match status" value="1"/>
</dbReference>